<evidence type="ECO:0000313" key="3">
    <source>
        <dbReference type="Proteomes" id="UP000262954"/>
    </source>
</evidence>
<organism evidence="2 3">
    <name type="scientific">Coprobacter fastidiosus</name>
    <dbReference type="NCBI Taxonomy" id="1099853"/>
    <lineage>
        <taxon>Bacteria</taxon>
        <taxon>Pseudomonadati</taxon>
        <taxon>Bacteroidota</taxon>
        <taxon>Bacteroidia</taxon>
        <taxon>Bacteroidales</taxon>
        <taxon>Barnesiellaceae</taxon>
        <taxon>Coprobacter</taxon>
    </lineage>
</organism>
<gene>
    <name evidence="2" type="ORF">DDY73_02660</name>
</gene>
<dbReference type="Proteomes" id="UP000262954">
    <property type="component" value="Unassembled WGS sequence"/>
</dbReference>
<evidence type="ECO:0008006" key="4">
    <source>
        <dbReference type="Google" id="ProtNLM"/>
    </source>
</evidence>
<name>A0A354M044_9BACT</name>
<evidence type="ECO:0000256" key="1">
    <source>
        <dbReference type="SAM" id="SignalP"/>
    </source>
</evidence>
<dbReference type="AlphaFoldDB" id="A0A354M044"/>
<dbReference type="InterPro" id="IPR021428">
    <property type="entry name" value="DUF3078"/>
</dbReference>
<dbReference type="Pfam" id="PF11276">
    <property type="entry name" value="DUF3078"/>
    <property type="match status" value="1"/>
</dbReference>
<proteinExistence type="predicted"/>
<feature type="chain" id="PRO_5017039062" description="DUF3078 domain-containing protein" evidence="1">
    <location>
        <begin position="24"/>
        <end position="292"/>
    </location>
</feature>
<comment type="caution">
    <text evidence="2">The sequence shown here is derived from an EMBL/GenBank/DDBJ whole genome shotgun (WGS) entry which is preliminary data.</text>
</comment>
<sequence>MAIKKLFFLMILFVMTSISEINAETKDSLWTTSGYAGLKLTQVSFTNWATGGDNAFAFDLQGTYQADYKHNKHVWKNRLELAYGLNKTKGDGLKKTSDKIYINSNYGYEIYKNLYASAILNFQSQFTRGYDYTISRDISVSEFMAPGYLMTGLGVTWIPNKYFTAVFSPVAWRGTFVLNERLSDEGAFGVKPGKKLLSELGANLKLEGKYEFLKNMTVYSRLDLYSDYLRKPQNVDVNWEVQLNMVINKWFSTTLTTNLVYDDDVLIGLSDGRKVKRVQFKELLGVGLQFNF</sequence>
<reference evidence="2 3" key="1">
    <citation type="journal article" date="2018" name="Nat. Biotechnol.">
        <title>A standardized bacterial taxonomy based on genome phylogeny substantially revises the tree of life.</title>
        <authorList>
            <person name="Parks D.H."/>
            <person name="Chuvochina M."/>
            <person name="Waite D.W."/>
            <person name="Rinke C."/>
            <person name="Skarshewski A."/>
            <person name="Chaumeil P.A."/>
            <person name="Hugenholtz P."/>
        </authorList>
    </citation>
    <scope>NUCLEOTIDE SEQUENCE [LARGE SCALE GENOMIC DNA]</scope>
    <source>
        <strain evidence="2">UBA11482</strain>
    </source>
</reference>
<evidence type="ECO:0000313" key="2">
    <source>
        <dbReference type="EMBL" id="HBJ07883.1"/>
    </source>
</evidence>
<feature type="signal peptide" evidence="1">
    <location>
        <begin position="1"/>
        <end position="23"/>
    </location>
</feature>
<accession>A0A354M044</accession>
<keyword evidence="1" id="KW-0732">Signal</keyword>
<dbReference type="EMBL" id="DNWC01000040">
    <property type="protein sequence ID" value="HBJ07883.1"/>
    <property type="molecule type" value="Genomic_DNA"/>
</dbReference>
<protein>
    <recommendedName>
        <fullName evidence="4">DUF3078 domain-containing protein</fullName>
    </recommendedName>
</protein>